<evidence type="ECO:0000313" key="2">
    <source>
        <dbReference type="EMBL" id="KKN05836.1"/>
    </source>
</evidence>
<feature type="compositionally biased region" description="Basic and acidic residues" evidence="1">
    <location>
        <begin position="94"/>
        <end position="105"/>
    </location>
</feature>
<gene>
    <name evidence="2" type="ORF">LCGC14_1083440</name>
</gene>
<accession>A0A0F9PXU2</accession>
<protein>
    <submittedName>
        <fullName evidence="2">Uncharacterized protein</fullName>
    </submittedName>
</protein>
<feature type="region of interest" description="Disordered" evidence="1">
    <location>
        <begin position="87"/>
        <end position="142"/>
    </location>
</feature>
<feature type="compositionally biased region" description="Basic and acidic residues" evidence="1">
    <location>
        <begin position="131"/>
        <end position="142"/>
    </location>
</feature>
<organism evidence="2">
    <name type="scientific">marine sediment metagenome</name>
    <dbReference type="NCBI Taxonomy" id="412755"/>
    <lineage>
        <taxon>unclassified sequences</taxon>
        <taxon>metagenomes</taxon>
        <taxon>ecological metagenomes</taxon>
    </lineage>
</organism>
<name>A0A0F9PXU2_9ZZZZ</name>
<reference evidence="2" key="1">
    <citation type="journal article" date="2015" name="Nature">
        <title>Complex archaea that bridge the gap between prokaryotes and eukaryotes.</title>
        <authorList>
            <person name="Spang A."/>
            <person name="Saw J.H."/>
            <person name="Jorgensen S.L."/>
            <person name="Zaremba-Niedzwiedzka K."/>
            <person name="Martijn J."/>
            <person name="Lind A.E."/>
            <person name="van Eijk R."/>
            <person name="Schleper C."/>
            <person name="Guy L."/>
            <person name="Ettema T.J."/>
        </authorList>
    </citation>
    <scope>NUCLEOTIDE SEQUENCE</scope>
</reference>
<proteinExistence type="predicted"/>
<evidence type="ECO:0000256" key="1">
    <source>
        <dbReference type="SAM" id="MobiDB-lite"/>
    </source>
</evidence>
<comment type="caution">
    <text evidence="2">The sequence shown here is derived from an EMBL/GenBank/DDBJ whole genome shotgun (WGS) entry which is preliminary data.</text>
</comment>
<sequence>MKDDVDPSVWDRAQKRPYTFSWYQRETVPAPRTWWDRLRFRHPTIYIWTRRCVVFHVAEVDVDAFGGWPAIFDAFLLPMIPGGAGNVGPWGTQLERDPDPGEYIRTRTNLLPKSEPSAEQPRNPPRCYTHQHADRGDSAGPA</sequence>
<dbReference type="AlphaFoldDB" id="A0A0F9PXU2"/>
<dbReference type="EMBL" id="LAZR01004757">
    <property type="protein sequence ID" value="KKN05836.1"/>
    <property type="molecule type" value="Genomic_DNA"/>
</dbReference>